<dbReference type="InterPro" id="IPR014002">
    <property type="entry name" value="Agenet_dom_plant"/>
</dbReference>
<organism evidence="5">
    <name type="scientific">Salvia splendens</name>
    <name type="common">Scarlet sage</name>
    <dbReference type="NCBI Taxonomy" id="180675"/>
    <lineage>
        <taxon>Eukaryota</taxon>
        <taxon>Viridiplantae</taxon>
        <taxon>Streptophyta</taxon>
        <taxon>Embryophyta</taxon>
        <taxon>Tracheophyta</taxon>
        <taxon>Spermatophyta</taxon>
        <taxon>Magnoliopsida</taxon>
        <taxon>eudicotyledons</taxon>
        <taxon>Gunneridae</taxon>
        <taxon>Pentapetalae</taxon>
        <taxon>asterids</taxon>
        <taxon>lamiids</taxon>
        <taxon>Lamiales</taxon>
        <taxon>Lamiaceae</taxon>
        <taxon>Nepetoideae</taxon>
        <taxon>Mentheae</taxon>
        <taxon>Salviinae</taxon>
        <taxon>Salvia</taxon>
        <taxon>Salvia subgen. Calosphace</taxon>
        <taxon>core Calosphace</taxon>
    </lineage>
</organism>
<dbReference type="Pfam" id="PF05266">
    <property type="entry name" value="DUF724"/>
    <property type="match status" value="1"/>
</dbReference>
<protein>
    <recommendedName>
        <fullName evidence="4">Agenet domain-containing protein</fullName>
    </recommendedName>
</protein>
<reference evidence="5" key="2">
    <citation type="submission" date="2020-08" db="EMBL/GenBank/DDBJ databases">
        <title>Plant Genome Project.</title>
        <authorList>
            <person name="Zhang R.-G."/>
        </authorList>
    </citation>
    <scope>NUCLEOTIDE SEQUENCE</scope>
    <source>
        <strain evidence="5">Huo1</strain>
        <tissue evidence="5">Leaf</tissue>
    </source>
</reference>
<dbReference type="PANTHER" id="PTHR31917">
    <property type="entry name" value="AGENET DOMAIN-CONTAINING PROTEIN-RELATED"/>
    <property type="match status" value="1"/>
</dbReference>
<comment type="caution">
    <text evidence="5">The sequence shown here is derived from an EMBL/GenBank/DDBJ whole genome shotgun (WGS) entry which is preliminary data.</text>
</comment>
<evidence type="ECO:0000256" key="3">
    <source>
        <dbReference type="SAM" id="MobiDB-lite"/>
    </source>
</evidence>
<proteinExistence type="predicted"/>
<evidence type="ECO:0000313" key="5">
    <source>
        <dbReference type="EMBL" id="KAG6397011.1"/>
    </source>
</evidence>
<dbReference type="CDD" id="cd20406">
    <property type="entry name" value="Tudor_Agenet_AtDUF_rpt2_4"/>
    <property type="match status" value="1"/>
</dbReference>
<keyword evidence="1" id="KW-0813">Transport</keyword>
<accession>A0A8X8WLP0</accession>
<evidence type="ECO:0000313" key="6">
    <source>
        <dbReference type="Proteomes" id="UP000298416"/>
    </source>
</evidence>
<dbReference type="Pfam" id="PF05641">
    <property type="entry name" value="Agenet"/>
    <property type="match status" value="1"/>
</dbReference>
<feature type="domain" description="Agenet" evidence="4">
    <location>
        <begin position="179"/>
        <end position="235"/>
    </location>
</feature>
<feature type="region of interest" description="Disordered" evidence="3">
    <location>
        <begin position="249"/>
        <end position="293"/>
    </location>
</feature>
<dbReference type="Proteomes" id="UP000298416">
    <property type="component" value="Unassembled WGS sequence"/>
</dbReference>
<feature type="region of interest" description="Disordered" evidence="3">
    <location>
        <begin position="1"/>
        <end position="33"/>
    </location>
</feature>
<feature type="domain" description="Agenet" evidence="4">
    <location>
        <begin position="109"/>
        <end position="177"/>
    </location>
</feature>
<dbReference type="EMBL" id="PNBA02000016">
    <property type="protein sequence ID" value="KAG6397011.1"/>
    <property type="molecule type" value="Genomic_DNA"/>
</dbReference>
<evidence type="ECO:0000256" key="1">
    <source>
        <dbReference type="ARBA" id="ARBA00022448"/>
    </source>
</evidence>
<dbReference type="InterPro" id="IPR007930">
    <property type="entry name" value="DUF724"/>
</dbReference>
<dbReference type="AlphaFoldDB" id="A0A8X8WLP0"/>
<reference evidence="5" key="1">
    <citation type="submission" date="2018-01" db="EMBL/GenBank/DDBJ databases">
        <authorList>
            <person name="Mao J.F."/>
        </authorList>
    </citation>
    <scope>NUCLEOTIDE SEQUENCE</scope>
    <source>
        <strain evidence="5">Huo1</strain>
        <tissue evidence="5">Leaf</tissue>
    </source>
</reference>
<evidence type="ECO:0000256" key="2">
    <source>
        <dbReference type="ARBA" id="ARBA00022604"/>
    </source>
</evidence>
<dbReference type="SMART" id="SM00743">
    <property type="entry name" value="Agenet"/>
    <property type="match status" value="3"/>
</dbReference>
<dbReference type="PANTHER" id="PTHR31917:SF147">
    <property type="entry name" value="AGENET DOMAIN-CONTAINING PROTEIN"/>
    <property type="match status" value="1"/>
</dbReference>
<evidence type="ECO:0000259" key="4">
    <source>
        <dbReference type="SMART" id="SM00743"/>
    </source>
</evidence>
<sequence length="470" mass="52821">MGEEEAEHPQNSPLSAGHHFPVGSAVEVQESDAGAGKRFEVDDLVEAYYKDGWWEGVVTASVDGGERLVVTFENPPDEREFAPSRLRPLWDWADGVWTFPQRKGENVNSGFNVGEKVEVSIERDGGDCDFRGAWFPAVIVRDLGIGVYSVELKDKNGGSVEEEVECGRIRPCPPVLGDGKFGVFEKVDAFFDYAWWSGLIMKKVKMNEYIVYFEHRDSTKKMDRPELRPHLEWKDGKWVIEGVAEAAASSTPKSSKSRRKSTFSDSRVSLKRHKPQIEHANGETEHVDEVGDDVEYDRERRSKRIQDVHIPAMLPLIDDDDDDDSRAPNSAQKLPFVKRNAIWKSIESMEVLRRMPQRPHFELLSAFKESQREGLAIGCMVTFTNAVEASRVLKFSDPKSVADDLKETVLDLERLRCGVGGGGEIERDIRVISEHLGRLEEQLKLAEVEVEMEIGRLQGGESAAGGEFEG</sequence>
<name>A0A8X8WLP0_SALSN</name>
<keyword evidence="2" id="KW-0341">Growth regulation</keyword>
<dbReference type="InterPro" id="IPR008395">
    <property type="entry name" value="Agenet-like_dom"/>
</dbReference>
<gene>
    <name evidence="5" type="ORF">SASPL_143172</name>
</gene>
<feature type="compositionally biased region" description="Basic and acidic residues" evidence="3">
    <location>
        <begin position="275"/>
        <end position="289"/>
    </location>
</feature>
<feature type="domain" description="Agenet" evidence="4">
    <location>
        <begin position="37"/>
        <end position="94"/>
    </location>
</feature>
<keyword evidence="6" id="KW-1185">Reference proteome</keyword>